<feature type="transmembrane region" description="Helical" evidence="1">
    <location>
        <begin position="7"/>
        <end position="26"/>
    </location>
</feature>
<reference evidence="2 3" key="1">
    <citation type="journal article" date="2015" name="Nature">
        <title>rRNA introns, odd ribosomes, and small enigmatic genomes across a large radiation of phyla.</title>
        <authorList>
            <person name="Brown C.T."/>
            <person name="Hug L.A."/>
            <person name="Thomas B.C."/>
            <person name="Sharon I."/>
            <person name="Castelle C.J."/>
            <person name="Singh A."/>
            <person name="Wilkins M.J."/>
            <person name="Williams K.H."/>
            <person name="Banfield J.F."/>
        </authorList>
    </citation>
    <scope>NUCLEOTIDE SEQUENCE [LARGE SCALE GENOMIC DNA]</scope>
</reference>
<dbReference type="EMBL" id="LBWQ01000006">
    <property type="protein sequence ID" value="KKR14013.1"/>
    <property type="molecule type" value="Genomic_DNA"/>
</dbReference>
<keyword evidence="1" id="KW-0812">Transmembrane</keyword>
<gene>
    <name evidence="2" type="ORF">UT40_C0006G0003</name>
</gene>
<dbReference type="Proteomes" id="UP000034690">
    <property type="component" value="Unassembled WGS sequence"/>
</dbReference>
<feature type="transmembrane region" description="Helical" evidence="1">
    <location>
        <begin position="32"/>
        <end position="50"/>
    </location>
</feature>
<evidence type="ECO:0000256" key="1">
    <source>
        <dbReference type="SAM" id="Phobius"/>
    </source>
</evidence>
<sequence length="113" mass="12928">MKKLKAFIFVLYALFFITLVGLEIYWRILNSSISVMSIIYWMVLPGWLTIVIEKKFKSDVSFSWAFGLFLISAVLAVFGLGYLAEIIMKISFIGWMIGITQALIEYKKLNAGN</sequence>
<name>A0A0G0NES6_9BACT</name>
<evidence type="ECO:0000313" key="2">
    <source>
        <dbReference type="EMBL" id="KKR14013.1"/>
    </source>
</evidence>
<keyword evidence="1" id="KW-1133">Transmembrane helix</keyword>
<keyword evidence="1" id="KW-0472">Membrane</keyword>
<comment type="caution">
    <text evidence="2">The sequence shown here is derived from an EMBL/GenBank/DDBJ whole genome shotgun (WGS) entry which is preliminary data.</text>
</comment>
<evidence type="ECO:0000313" key="3">
    <source>
        <dbReference type="Proteomes" id="UP000034690"/>
    </source>
</evidence>
<dbReference type="AlphaFoldDB" id="A0A0G0NES6"/>
<proteinExistence type="predicted"/>
<accession>A0A0G0NES6</accession>
<protein>
    <submittedName>
        <fullName evidence="2">Uncharacterized protein</fullName>
    </submittedName>
</protein>
<feature type="transmembrane region" description="Helical" evidence="1">
    <location>
        <begin position="62"/>
        <end position="80"/>
    </location>
</feature>
<organism evidence="2 3">
    <name type="scientific">Candidatus Woesebacteria bacterium GW2011_GWA1_39_21b</name>
    <dbReference type="NCBI Taxonomy" id="1618551"/>
    <lineage>
        <taxon>Bacteria</taxon>
        <taxon>Candidatus Woeseibacteriota</taxon>
    </lineage>
</organism>